<feature type="domain" description="MTTase N-terminal" evidence="10">
    <location>
        <begin position="6"/>
        <end position="122"/>
    </location>
</feature>
<keyword evidence="7 8" id="KW-0411">Iron-sulfur</keyword>
<dbReference type="GO" id="GO:0103039">
    <property type="term" value="F:protein methylthiotransferase activity"/>
    <property type="evidence" value="ECO:0007669"/>
    <property type="project" value="UniProtKB-EC"/>
</dbReference>
<keyword evidence="6 8" id="KW-0408">Iron</keyword>
<evidence type="ECO:0000259" key="9">
    <source>
        <dbReference type="PROSITE" id="PS50926"/>
    </source>
</evidence>
<evidence type="ECO:0000256" key="3">
    <source>
        <dbReference type="ARBA" id="ARBA00022679"/>
    </source>
</evidence>
<keyword evidence="2 8" id="KW-0963">Cytoplasm</keyword>
<feature type="binding site" evidence="8">
    <location>
        <position position="85"/>
    </location>
    <ligand>
        <name>[4Fe-4S] cluster</name>
        <dbReference type="ChEBI" id="CHEBI:49883"/>
        <label>1</label>
    </ligand>
</feature>
<name>A0A931LU71_FIMGI</name>
<dbReference type="PROSITE" id="PS51449">
    <property type="entry name" value="MTTASE_N"/>
    <property type="match status" value="1"/>
</dbReference>
<dbReference type="SFLD" id="SFLDG01082">
    <property type="entry name" value="B12-binding_domain_containing"/>
    <property type="match status" value="1"/>
</dbReference>
<dbReference type="CDD" id="cd01335">
    <property type="entry name" value="Radical_SAM"/>
    <property type="match status" value="1"/>
</dbReference>
<dbReference type="PANTHER" id="PTHR43837">
    <property type="entry name" value="RIBOSOMAL PROTEIN S12 METHYLTHIOTRANSFERASE RIMO"/>
    <property type="match status" value="1"/>
</dbReference>
<dbReference type="InterPro" id="IPR013848">
    <property type="entry name" value="Methylthiotransferase_N"/>
</dbReference>
<dbReference type="GO" id="GO:0051539">
    <property type="term" value="F:4 iron, 4 sulfur cluster binding"/>
    <property type="evidence" value="ECO:0007669"/>
    <property type="project" value="UniProtKB-UniRule"/>
</dbReference>
<dbReference type="Gene3D" id="3.40.50.12160">
    <property type="entry name" value="Methylthiotransferase, N-terminal domain"/>
    <property type="match status" value="1"/>
</dbReference>
<comment type="cofactor">
    <cofactor evidence="8">
        <name>[4Fe-4S] cluster</name>
        <dbReference type="ChEBI" id="CHEBI:49883"/>
    </cofactor>
    <text evidence="8">Binds 2 [4Fe-4S] clusters. One cluster is coordinated with 3 cysteines and an exchangeable S-adenosyl-L-methionine.</text>
</comment>
<dbReference type="Pfam" id="PF00919">
    <property type="entry name" value="UPF0004"/>
    <property type="match status" value="1"/>
</dbReference>
<dbReference type="FunFam" id="3.80.30.20:FF:000001">
    <property type="entry name" value="tRNA-2-methylthio-N(6)-dimethylallyladenosine synthase 2"/>
    <property type="match status" value="1"/>
</dbReference>
<dbReference type="Pfam" id="PF18693">
    <property type="entry name" value="TRAM_2"/>
    <property type="match status" value="1"/>
</dbReference>
<dbReference type="Gene3D" id="2.40.50.140">
    <property type="entry name" value="Nucleic acid-binding proteins"/>
    <property type="match status" value="1"/>
</dbReference>
<feature type="binding site" evidence="8">
    <location>
        <position position="160"/>
    </location>
    <ligand>
        <name>[4Fe-4S] cluster</name>
        <dbReference type="ChEBI" id="CHEBI:49883"/>
        <label>2</label>
        <note>4Fe-4S-S-AdoMet</note>
    </ligand>
</feature>
<dbReference type="SMART" id="SM00729">
    <property type="entry name" value="Elp3"/>
    <property type="match status" value="1"/>
</dbReference>
<proteinExistence type="inferred from homology"/>
<dbReference type="Pfam" id="PF04055">
    <property type="entry name" value="Radical_SAM"/>
    <property type="match status" value="1"/>
</dbReference>
<dbReference type="GO" id="GO:0035600">
    <property type="term" value="P:tRNA methylthiolation"/>
    <property type="evidence" value="ECO:0007669"/>
    <property type="project" value="UniProtKB-ARBA"/>
</dbReference>
<dbReference type="HAMAP" id="MF_01865">
    <property type="entry name" value="MTTase_RimO"/>
    <property type="match status" value="1"/>
</dbReference>
<comment type="catalytic activity">
    <reaction evidence="8">
        <text>L-aspartate(89)-[ribosomal protein uS12]-hydrogen + (sulfur carrier)-SH + AH2 + 2 S-adenosyl-L-methionine = 3-methylsulfanyl-L-aspartate(89)-[ribosomal protein uS12]-hydrogen + (sulfur carrier)-H + 5'-deoxyadenosine + L-methionine + A + S-adenosyl-L-homocysteine + 2 H(+)</text>
        <dbReference type="Rhea" id="RHEA:37087"/>
        <dbReference type="Rhea" id="RHEA-COMP:10460"/>
        <dbReference type="Rhea" id="RHEA-COMP:10461"/>
        <dbReference type="Rhea" id="RHEA-COMP:14737"/>
        <dbReference type="Rhea" id="RHEA-COMP:14739"/>
        <dbReference type="ChEBI" id="CHEBI:13193"/>
        <dbReference type="ChEBI" id="CHEBI:15378"/>
        <dbReference type="ChEBI" id="CHEBI:17319"/>
        <dbReference type="ChEBI" id="CHEBI:17499"/>
        <dbReference type="ChEBI" id="CHEBI:29917"/>
        <dbReference type="ChEBI" id="CHEBI:29961"/>
        <dbReference type="ChEBI" id="CHEBI:57844"/>
        <dbReference type="ChEBI" id="CHEBI:57856"/>
        <dbReference type="ChEBI" id="CHEBI:59789"/>
        <dbReference type="ChEBI" id="CHEBI:64428"/>
        <dbReference type="ChEBI" id="CHEBI:73599"/>
        <dbReference type="EC" id="2.8.4.4"/>
    </reaction>
</comment>
<sequence>MPNARRTVRIVTLGCAKNEVDSEEIAGVLSKAGFRLDGAADRVDLTLINTCGFLQAAQAESIAAIRKAVRDRKRGLTSKVVVAGCLAQRLGPRMAVAAPGADAYVGVGQMGRFDAIVRGVFDGRQPAIESGPPHHRWADVQTRARTGTPWSAYLKVSEGCDHACTFCTIPSFRGPHQSKPLERVLDEALFLASTGARELNLIAQDVTQYGYDIYGKFTLPRLLRELNAVEGIDWIRMLYFYPSRLTDEVIDAMASLPNVLPYVDIPLQHVHPDVLRRMRRPGCGDKYLALFGKLRAALPEVAIRTTFIVGFPGETAAEFAYLLDFLREARLDRVGAFQYSREPGTPSHDMAGQTPARVKQDRFHTLMSLQQDISLSINRDWVGKELSVLVDSAENGWSVGRSHRDAPEIDGLVMVAGEARPGQIVPVRITGAEPYDLTGEIVAGGGKRDNLLPLRMSPPRTPR</sequence>
<comment type="similarity">
    <text evidence="8">Belongs to the methylthiotransferase family. RimO subfamily.</text>
</comment>
<dbReference type="InterPro" id="IPR058240">
    <property type="entry name" value="rSAM_sf"/>
</dbReference>
<dbReference type="SFLD" id="SFLDG01061">
    <property type="entry name" value="methylthiotransferase"/>
    <property type="match status" value="1"/>
</dbReference>
<dbReference type="NCBIfam" id="TIGR01125">
    <property type="entry name" value="30S ribosomal protein S12 methylthiotransferase RimO"/>
    <property type="match status" value="1"/>
</dbReference>
<evidence type="ECO:0000256" key="8">
    <source>
        <dbReference type="HAMAP-Rule" id="MF_01865"/>
    </source>
</evidence>
<dbReference type="PROSITE" id="PS51918">
    <property type="entry name" value="RADICAL_SAM"/>
    <property type="match status" value="1"/>
</dbReference>
<keyword evidence="4 8" id="KW-0949">S-adenosyl-L-methionine</keyword>
<comment type="function">
    <text evidence="8">Catalyzes the methylthiolation of an aspartic acid residue of ribosomal protein uS12.</text>
</comment>
<dbReference type="GO" id="GO:0035599">
    <property type="term" value="F:aspartic acid methylthiotransferase activity"/>
    <property type="evidence" value="ECO:0007669"/>
    <property type="project" value="TreeGrafter"/>
</dbReference>
<evidence type="ECO:0000259" key="10">
    <source>
        <dbReference type="PROSITE" id="PS51449"/>
    </source>
</evidence>
<dbReference type="InterPro" id="IPR005839">
    <property type="entry name" value="Methylthiotransferase"/>
</dbReference>
<keyword evidence="12" id="KW-0689">Ribosomal protein</keyword>
<dbReference type="EMBL" id="JACOSL010000026">
    <property type="protein sequence ID" value="MBI1756249.1"/>
    <property type="molecule type" value="Genomic_DNA"/>
</dbReference>
<keyword evidence="5 8" id="KW-0479">Metal-binding</keyword>
<feature type="binding site" evidence="8">
    <location>
        <position position="167"/>
    </location>
    <ligand>
        <name>[4Fe-4S] cluster</name>
        <dbReference type="ChEBI" id="CHEBI:49883"/>
        <label>2</label>
        <note>4Fe-4S-S-AdoMet</note>
    </ligand>
</feature>
<evidence type="ECO:0000256" key="1">
    <source>
        <dbReference type="ARBA" id="ARBA00022485"/>
    </source>
</evidence>
<evidence type="ECO:0000256" key="4">
    <source>
        <dbReference type="ARBA" id="ARBA00022691"/>
    </source>
</evidence>
<comment type="subcellular location">
    <subcellularLocation>
        <location evidence="8">Cytoplasm</location>
    </subcellularLocation>
</comment>
<dbReference type="InterPro" id="IPR038135">
    <property type="entry name" value="Methylthiotransferase_N_sf"/>
</dbReference>
<reference evidence="12" key="1">
    <citation type="submission" date="2020-07" db="EMBL/GenBank/DDBJ databases">
        <title>Huge and variable diversity of episymbiotic CPR bacteria and DPANN archaea in groundwater ecosystems.</title>
        <authorList>
            <person name="He C.Y."/>
            <person name="Keren R."/>
            <person name="Whittaker M."/>
            <person name="Farag I.F."/>
            <person name="Doudna J."/>
            <person name="Cate J.H.D."/>
            <person name="Banfield J.F."/>
        </authorList>
    </citation>
    <scope>NUCLEOTIDE SEQUENCE</scope>
    <source>
        <strain evidence="12">NC_groundwater_17_Pr7_B-0.1um_64_12</strain>
    </source>
</reference>
<dbReference type="NCBIfam" id="TIGR00089">
    <property type="entry name" value="MiaB/RimO family radical SAM methylthiotransferase"/>
    <property type="match status" value="1"/>
</dbReference>
<dbReference type="PANTHER" id="PTHR43837:SF1">
    <property type="entry name" value="RIBOSOMAL PROTEIN US12 METHYLTHIOTRANSFERASE RIMO"/>
    <property type="match status" value="1"/>
</dbReference>
<dbReference type="InterPro" id="IPR005840">
    <property type="entry name" value="Ribosomal_uS12_MeSTrfase_RimO"/>
</dbReference>
<dbReference type="GO" id="GO:0005829">
    <property type="term" value="C:cytosol"/>
    <property type="evidence" value="ECO:0007669"/>
    <property type="project" value="TreeGrafter"/>
</dbReference>
<dbReference type="GO" id="GO:0005840">
    <property type="term" value="C:ribosome"/>
    <property type="evidence" value="ECO:0007669"/>
    <property type="project" value="UniProtKB-KW"/>
</dbReference>
<feature type="domain" description="TRAM" evidence="9">
    <location>
        <begin position="379"/>
        <end position="443"/>
    </location>
</feature>
<evidence type="ECO:0000259" key="11">
    <source>
        <dbReference type="PROSITE" id="PS51918"/>
    </source>
</evidence>
<organism evidence="12 13">
    <name type="scientific">Fimbriimonas ginsengisoli</name>
    <dbReference type="NCBI Taxonomy" id="1005039"/>
    <lineage>
        <taxon>Bacteria</taxon>
        <taxon>Bacillati</taxon>
        <taxon>Armatimonadota</taxon>
        <taxon>Fimbriimonadia</taxon>
        <taxon>Fimbriimonadales</taxon>
        <taxon>Fimbriimonadaceae</taxon>
        <taxon>Fimbriimonas</taxon>
    </lineage>
</organism>
<dbReference type="SFLD" id="SFLDS00029">
    <property type="entry name" value="Radical_SAM"/>
    <property type="match status" value="1"/>
</dbReference>
<dbReference type="GO" id="GO:0046872">
    <property type="term" value="F:metal ion binding"/>
    <property type="evidence" value="ECO:0007669"/>
    <property type="project" value="UniProtKB-KW"/>
</dbReference>
<dbReference type="InterPro" id="IPR007197">
    <property type="entry name" value="rSAM"/>
</dbReference>
<dbReference type="InterPro" id="IPR012340">
    <property type="entry name" value="NA-bd_OB-fold"/>
</dbReference>
<dbReference type="AlphaFoldDB" id="A0A931LU71"/>
<dbReference type="EC" id="2.8.4.4" evidence="8"/>
<comment type="caution">
    <text evidence="12">The sequence shown here is derived from an EMBL/GenBank/DDBJ whole genome shotgun (WGS) entry which is preliminary data.</text>
</comment>
<feature type="binding site" evidence="8">
    <location>
        <position position="164"/>
    </location>
    <ligand>
        <name>[4Fe-4S] cluster</name>
        <dbReference type="ChEBI" id="CHEBI:49883"/>
        <label>2</label>
        <note>4Fe-4S-S-AdoMet</note>
    </ligand>
</feature>
<evidence type="ECO:0000313" key="12">
    <source>
        <dbReference type="EMBL" id="MBI1756249.1"/>
    </source>
</evidence>
<dbReference type="SUPFAM" id="SSF102114">
    <property type="entry name" value="Radical SAM enzymes"/>
    <property type="match status" value="1"/>
</dbReference>
<dbReference type="Gene3D" id="3.80.30.20">
    <property type="entry name" value="tm_1862 like domain"/>
    <property type="match status" value="1"/>
</dbReference>
<evidence type="ECO:0000313" key="13">
    <source>
        <dbReference type="Proteomes" id="UP000727962"/>
    </source>
</evidence>
<dbReference type="InterPro" id="IPR002792">
    <property type="entry name" value="TRAM_dom"/>
</dbReference>
<dbReference type="InterPro" id="IPR006638">
    <property type="entry name" value="Elp3/MiaA/NifB-like_rSAM"/>
</dbReference>
<evidence type="ECO:0000256" key="7">
    <source>
        <dbReference type="ARBA" id="ARBA00023014"/>
    </source>
</evidence>
<dbReference type="SFLD" id="SFLDF00274">
    <property type="entry name" value="ribosomal_protein_S12_methylth"/>
    <property type="match status" value="1"/>
</dbReference>
<dbReference type="PROSITE" id="PS01278">
    <property type="entry name" value="MTTASE_RADICAL"/>
    <property type="match status" value="1"/>
</dbReference>
<accession>A0A931LU71</accession>
<dbReference type="PROSITE" id="PS50926">
    <property type="entry name" value="TRAM"/>
    <property type="match status" value="1"/>
</dbReference>
<dbReference type="Proteomes" id="UP000727962">
    <property type="component" value="Unassembled WGS sequence"/>
</dbReference>
<dbReference type="InterPro" id="IPR023404">
    <property type="entry name" value="rSAM_horseshoe"/>
</dbReference>
<dbReference type="InterPro" id="IPR020612">
    <property type="entry name" value="Methylthiotransferase_CS"/>
</dbReference>
<evidence type="ECO:0000256" key="5">
    <source>
        <dbReference type="ARBA" id="ARBA00022723"/>
    </source>
</evidence>
<keyword evidence="3 8" id="KW-0808">Transferase</keyword>
<feature type="domain" description="Radical SAM core" evidence="11">
    <location>
        <begin position="146"/>
        <end position="376"/>
    </location>
</feature>
<gene>
    <name evidence="8 12" type="primary">rimO</name>
    <name evidence="12" type="ORF">HYR64_03980</name>
</gene>
<evidence type="ECO:0000256" key="2">
    <source>
        <dbReference type="ARBA" id="ARBA00022490"/>
    </source>
</evidence>
<keyword evidence="1 8" id="KW-0004">4Fe-4S</keyword>
<feature type="binding site" evidence="8">
    <location>
        <position position="15"/>
    </location>
    <ligand>
        <name>[4Fe-4S] cluster</name>
        <dbReference type="ChEBI" id="CHEBI:49883"/>
        <label>1</label>
    </ligand>
</feature>
<evidence type="ECO:0000256" key="6">
    <source>
        <dbReference type="ARBA" id="ARBA00023004"/>
    </source>
</evidence>
<protein>
    <recommendedName>
        <fullName evidence="8">Ribosomal protein uS12 methylthiotransferase RimO</fullName>
        <shortName evidence="8">uS12 MTTase</shortName>
        <shortName evidence="8">uS12 methylthiotransferase</shortName>
        <ecNumber evidence="8">2.8.4.4</ecNumber>
    </recommendedName>
    <alternativeName>
        <fullName evidence="8">Ribosomal protein uS12 (aspartate-C(3))-methylthiotransferase</fullName>
    </alternativeName>
    <alternativeName>
        <fullName evidence="8">Ribosome maturation factor RimO</fullName>
    </alternativeName>
</protein>
<feature type="binding site" evidence="8">
    <location>
        <position position="51"/>
    </location>
    <ligand>
        <name>[4Fe-4S] cluster</name>
        <dbReference type="ChEBI" id="CHEBI:49883"/>
        <label>1</label>
    </ligand>
</feature>
<keyword evidence="12" id="KW-0687">Ribonucleoprotein</keyword>